<dbReference type="SUPFAM" id="SSF46565">
    <property type="entry name" value="Chaperone J-domain"/>
    <property type="match status" value="1"/>
</dbReference>
<dbReference type="GO" id="GO:0006457">
    <property type="term" value="P:protein folding"/>
    <property type="evidence" value="ECO:0007669"/>
    <property type="project" value="UniProtKB-UniRule"/>
</dbReference>
<dbReference type="Pfam" id="PF07743">
    <property type="entry name" value="HSCB_C"/>
    <property type="match status" value="1"/>
</dbReference>
<dbReference type="NCBIfam" id="TIGR00714">
    <property type="entry name" value="hscB"/>
    <property type="match status" value="1"/>
</dbReference>
<comment type="caution">
    <text evidence="5">The sequence shown here is derived from an EMBL/GenBank/DDBJ whole genome shotgun (WGS) entry which is preliminary data.</text>
</comment>
<sequence>MMNNLVCPHCSHSTIHEHFCSNCNKVIPIKALSYFDVFQLSENYNVDMKQLDTKLFELQRCFHPDKFINLSIREQSISLNNSALINQAYKVLKTPLLRAECLLKLKGFDIDKEEVPQHLLLESMEWRESLEVSEDERSIRQLLEEVSYKENNAYKLLTEYFIKELYNQALSIYIELKFYTRFKLEIINKLDLINDTI</sequence>
<protein>
    <recommendedName>
        <fullName evidence="3">Co-chaperone protein HscB homolog</fullName>
    </recommendedName>
</protein>
<dbReference type="EMBL" id="JSWE01000058">
    <property type="protein sequence ID" value="KIE05959.1"/>
    <property type="molecule type" value="Genomic_DNA"/>
</dbReference>
<dbReference type="InterPro" id="IPR036869">
    <property type="entry name" value="J_dom_sf"/>
</dbReference>
<dbReference type="InterPro" id="IPR009073">
    <property type="entry name" value="HscB_oligo_C"/>
</dbReference>
<evidence type="ECO:0000259" key="4">
    <source>
        <dbReference type="Pfam" id="PF07743"/>
    </source>
</evidence>
<organism evidence="5 6">
    <name type="scientific">Candidatus Jidaibacter acanthamoebae</name>
    <dbReference type="NCBI Taxonomy" id="86105"/>
    <lineage>
        <taxon>Bacteria</taxon>
        <taxon>Pseudomonadati</taxon>
        <taxon>Pseudomonadota</taxon>
        <taxon>Alphaproteobacteria</taxon>
        <taxon>Rickettsiales</taxon>
        <taxon>Candidatus Midichloriaceae</taxon>
        <taxon>Candidatus Jidaibacter</taxon>
    </lineage>
</organism>
<name>A0A0C1QK98_9RICK</name>
<feature type="domain" description="Co-chaperone HscB C-terminal oligomerisation" evidence="4">
    <location>
        <begin position="116"/>
        <end position="186"/>
    </location>
</feature>
<dbReference type="AlphaFoldDB" id="A0A0C1QK98"/>
<evidence type="ECO:0000256" key="2">
    <source>
        <dbReference type="ARBA" id="ARBA00023186"/>
    </source>
</evidence>
<dbReference type="GO" id="GO:0001671">
    <property type="term" value="F:ATPase activator activity"/>
    <property type="evidence" value="ECO:0007669"/>
    <property type="project" value="InterPro"/>
</dbReference>
<dbReference type="PANTHER" id="PTHR14021">
    <property type="entry name" value="IRON-SULFUR CLUSTER CO-CHAPERONE PROTEIN HSCB"/>
    <property type="match status" value="1"/>
</dbReference>
<comment type="similarity">
    <text evidence="1 3">Belongs to the HscB family.</text>
</comment>
<evidence type="ECO:0000256" key="3">
    <source>
        <dbReference type="HAMAP-Rule" id="MF_00682"/>
    </source>
</evidence>
<keyword evidence="6" id="KW-1185">Reference proteome</keyword>
<dbReference type="InterPro" id="IPR004640">
    <property type="entry name" value="HscB"/>
</dbReference>
<accession>A0A0C1QK98</accession>
<dbReference type="Gene3D" id="1.20.1280.20">
    <property type="entry name" value="HscB, C-terminal domain"/>
    <property type="match status" value="1"/>
</dbReference>
<evidence type="ECO:0000256" key="1">
    <source>
        <dbReference type="ARBA" id="ARBA00010476"/>
    </source>
</evidence>
<dbReference type="Proteomes" id="UP000031258">
    <property type="component" value="Unassembled WGS sequence"/>
</dbReference>
<comment type="function">
    <text evidence="3">Co-chaperone involved in the maturation of iron-sulfur cluster-containing proteins. Seems to help targeting proteins to be folded toward HscA.</text>
</comment>
<dbReference type="HAMAP" id="MF_00682">
    <property type="entry name" value="HscB"/>
    <property type="match status" value="1"/>
</dbReference>
<dbReference type="Gene3D" id="1.10.287.110">
    <property type="entry name" value="DnaJ domain"/>
    <property type="match status" value="1"/>
</dbReference>
<dbReference type="GO" id="GO:0051087">
    <property type="term" value="F:protein-folding chaperone binding"/>
    <property type="evidence" value="ECO:0007669"/>
    <property type="project" value="InterPro"/>
</dbReference>
<proteinExistence type="inferred from homology"/>
<dbReference type="STRING" id="86105.NF27_CG01390"/>
<reference evidence="5 6" key="1">
    <citation type="submission" date="2014-11" db="EMBL/GenBank/DDBJ databases">
        <title>A Rickettsiales Symbiont of Amoebae With Ancient Features.</title>
        <authorList>
            <person name="Schulz F."/>
            <person name="Martijn J."/>
            <person name="Wascher F."/>
            <person name="Kostanjsek R."/>
            <person name="Ettema T.J."/>
            <person name="Horn M."/>
        </authorList>
    </citation>
    <scope>NUCLEOTIDE SEQUENCE [LARGE SCALE GENOMIC DNA]</scope>
    <source>
        <strain evidence="5 6">UWC36</strain>
    </source>
</reference>
<dbReference type="GO" id="GO:0044571">
    <property type="term" value="P:[2Fe-2S] cluster assembly"/>
    <property type="evidence" value="ECO:0007669"/>
    <property type="project" value="InterPro"/>
</dbReference>
<comment type="subunit">
    <text evidence="3">Interacts with HscA and stimulates its ATPase activity.</text>
</comment>
<dbReference type="PANTHER" id="PTHR14021:SF15">
    <property type="entry name" value="IRON-SULFUR CLUSTER CO-CHAPERONE PROTEIN HSCB"/>
    <property type="match status" value="1"/>
</dbReference>
<dbReference type="GO" id="GO:0051259">
    <property type="term" value="P:protein complex oligomerization"/>
    <property type="evidence" value="ECO:0007669"/>
    <property type="project" value="InterPro"/>
</dbReference>
<dbReference type="InterPro" id="IPR036386">
    <property type="entry name" value="HscB_C_sf"/>
</dbReference>
<evidence type="ECO:0000313" key="5">
    <source>
        <dbReference type="EMBL" id="KIE05959.1"/>
    </source>
</evidence>
<dbReference type="SUPFAM" id="SSF47144">
    <property type="entry name" value="HSC20 (HSCB), C-terminal oligomerisation domain"/>
    <property type="match status" value="1"/>
</dbReference>
<keyword evidence="2 3" id="KW-0143">Chaperone</keyword>
<evidence type="ECO:0000313" key="6">
    <source>
        <dbReference type="Proteomes" id="UP000031258"/>
    </source>
</evidence>
<gene>
    <name evidence="3" type="primary">hscB</name>
    <name evidence="5" type="ORF">NF27_CG01390</name>
</gene>